<feature type="transmembrane region" description="Helical" evidence="6">
    <location>
        <begin position="52"/>
        <end position="74"/>
    </location>
</feature>
<dbReference type="InterPro" id="IPR011701">
    <property type="entry name" value="MFS"/>
</dbReference>
<keyword evidence="5 6" id="KW-0472">Membrane</keyword>
<feature type="transmembrane region" description="Helical" evidence="6">
    <location>
        <begin position="215"/>
        <end position="237"/>
    </location>
</feature>
<evidence type="ECO:0000256" key="2">
    <source>
        <dbReference type="ARBA" id="ARBA00022475"/>
    </source>
</evidence>
<proteinExistence type="predicted"/>
<keyword evidence="3 6" id="KW-0812">Transmembrane</keyword>
<feature type="transmembrane region" description="Helical" evidence="6">
    <location>
        <begin position="249"/>
        <end position="269"/>
    </location>
</feature>
<accession>A0A4U5JEB7</accession>
<protein>
    <submittedName>
        <fullName evidence="8">MFS transporter</fullName>
    </submittedName>
</protein>
<dbReference type="EMBL" id="QKNX01000002">
    <property type="protein sequence ID" value="TKR26208.1"/>
    <property type="molecule type" value="Genomic_DNA"/>
</dbReference>
<dbReference type="PROSITE" id="PS50850">
    <property type="entry name" value="MFS"/>
    <property type="match status" value="1"/>
</dbReference>
<keyword evidence="9" id="KW-1185">Reference proteome</keyword>
<dbReference type="Pfam" id="PF07690">
    <property type="entry name" value="MFS_1"/>
    <property type="match status" value="1"/>
</dbReference>
<dbReference type="AlphaFoldDB" id="A0A4U5JEB7"/>
<feature type="transmembrane region" description="Helical" evidence="6">
    <location>
        <begin position="111"/>
        <end position="135"/>
    </location>
</feature>
<dbReference type="SUPFAM" id="SSF103473">
    <property type="entry name" value="MFS general substrate transporter"/>
    <property type="match status" value="1"/>
</dbReference>
<comment type="caution">
    <text evidence="8">The sequence shown here is derived from an EMBL/GenBank/DDBJ whole genome shotgun (WGS) entry which is preliminary data.</text>
</comment>
<name>A0A4U5JEB7_9EURY</name>
<reference evidence="8 9" key="1">
    <citation type="submission" date="2019-04" db="EMBL/GenBank/DDBJ databases">
        <title>Natronomonas sp. F20-122 a newhaloarchaeon isolated from a saline saltern of Isla Bacuta, Huelva, Spain.</title>
        <authorList>
            <person name="Duran-Viseras A."/>
            <person name="Sanchez-Porro C."/>
            <person name="Ventosa A."/>
        </authorList>
    </citation>
    <scope>NUCLEOTIDE SEQUENCE [LARGE SCALE GENOMIC DNA]</scope>
    <source>
        <strain evidence="8 9">F20-122</strain>
    </source>
</reference>
<keyword evidence="4 6" id="KW-1133">Transmembrane helix</keyword>
<dbReference type="PANTHER" id="PTHR43124">
    <property type="entry name" value="PURINE EFFLUX PUMP PBUE"/>
    <property type="match status" value="1"/>
</dbReference>
<organism evidence="8 9">
    <name type="scientific">Natronomonas salsuginis</name>
    <dbReference type="NCBI Taxonomy" id="2217661"/>
    <lineage>
        <taxon>Archaea</taxon>
        <taxon>Methanobacteriati</taxon>
        <taxon>Methanobacteriota</taxon>
        <taxon>Stenosarchaea group</taxon>
        <taxon>Halobacteria</taxon>
        <taxon>Halobacteriales</taxon>
        <taxon>Natronomonadaceae</taxon>
        <taxon>Natronomonas</taxon>
    </lineage>
</organism>
<feature type="transmembrane region" description="Helical" evidence="6">
    <location>
        <begin position="81"/>
        <end position="99"/>
    </location>
</feature>
<evidence type="ECO:0000259" key="7">
    <source>
        <dbReference type="PROSITE" id="PS50850"/>
    </source>
</evidence>
<sequence length="400" mass="41762">MSGSHRLGAIGGPYGVLLGTFLLSLFVSALQIMPASVLTLIMDDIGIGPTQASWLVSLTLLSPAVMALPVGLTLDRFDNRVVLLAGTTLVVASGVWSWQTALDGAYVQLTLSRLLMGIGIAMTWTAGATIVSAAFAGGRAATATGIYTASAPLGYVVGQAVPPFVSGYASWESNFLLFGAATGASFVLFAVAGYRTASVAEAGETPRLSDFRHVFTHRGVWVVALMSFVAYSLNLFFNSWMPTYLSTELGFSIAESGVLVALFPAMGVLARTSGGVISDRWLGGRRRPVPLGAFLVTVVLVVVVSIAQTPPVLAALMVLSGYFVQLGIGLFYTHVRELVDDFVAGSAIAVLTMASFTGGFSAPAIAGWLIERTGAYLPTFGYAFGLAVLGVALAWIVPEP</sequence>
<dbReference type="PANTHER" id="PTHR43124:SF3">
    <property type="entry name" value="CHLORAMPHENICOL EFFLUX PUMP RV0191"/>
    <property type="match status" value="1"/>
</dbReference>
<dbReference type="GO" id="GO:0005886">
    <property type="term" value="C:plasma membrane"/>
    <property type="evidence" value="ECO:0007669"/>
    <property type="project" value="UniProtKB-SubCell"/>
</dbReference>
<evidence type="ECO:0000313" key="9">
    <source>
        <dbReference type="Proteomes" id="UP000308037"/>
    </source>
</evidence>
<dbReference type="InterPro" id="IPR050189">
    <property type="entry name" value="MFS_Efflux_Transporters"/>
</dbReference>
<dbReference type="RefSeq" id="WP_137276124.1">
    <property type="nucleotide sequence ID" value="NZ_QKNX01000002.1"/>
</dbReference>
<dbReference type="InterPro" id="IPR036259">
    <property type="entry name" value="MFS_trans_sf"/>
</dbReference>
<feature type="transmembrane region" description="Helical" evidence="6">
    <location>
        <begin position="12"/>
        <end position="32"/>
    </location>
</feature>
<feature type="domain" description="Major facilitator superfamily (MFS) profile" evidence="7">
    <location>
        <begin position="12"/>
        <end position="400"/>
    </location>
</feature>
<feature type="transmembrane region" description="Helical" evidence="6">
    <location>
        <begin position="289"/>
        <end position="307"/>
    </location>
</feature>
<dbReference type="Gene3D" id="1.20.1250.20">
    <property type="entry name" value="MFS general substrate transporter like domains"/>
    <property type="match status" value="2"/>
</dbReference>
<feature type="transmembrane region" description="Helical" evidence="6">
    <location>
        <begin position="175"/>
        <end position="194"/>
    </location>
</feature>
<evidence type="ECO:0000313" key="8">
    <source>
        <dbReference type="EMBL" id="TKR26208.1"/>
    </source>
</evidence>
<comment type="subcellular location">
    <subcellularLocation>
        <location evidence="1">Cell membrane</location>
        <topology evidence="1">Multi-pass membrane protein</topology>
    </subcellularLocation>
</comment>
<gene>
    <name evidence="8" type="ORF">DM868_06855</name>
</gene>
<evidence type="ECO:0000256" key="4">
    <source>
        <dbReference type="ARBA" id="ARBA00022989"/>
    </source>
</evidence>
<feature type="transmembrane region" description="Helical" evidence="6">
    <location>
        <begin position="313"/>
        <end position="335"/>
    </location>
</feature>
<evidence type="ECO:0000256" key="6">
    <source>
        <dbReference type="SAM" id="Phobius"/>
    </source>
</evidence>
<feature type="transmembrane region" description="Helical" evidence="6">
    <location>
        <begin position="347"/>
        <end position="370"/>
    </location>
</feature>
<evidence type="ECO:0000256" key="5">
    <source>
        <dbReference type="ARBA" id="ARBA00023136"/>
    </source>
</evidence>
<feature type="transmembrane region" description="Helical" evidence="6">
    <location>
        <begin position="376"/>
        <end position="397"/>
    </location>
</feature>
<dbReference type="OrthoDB" id="204048at2157"/>
<dbReference type="Proteomes" id="UP000308037">
    <property type="component" value="Unassembled WGS sequence"/>
</dbReference>
<feature type="transmembrane region" description="Helical" evidence="6">
    <location>
        <begin position="147"/>
        <end position="169"/>
    </location>
</feature>
<evidence type="ECO:0000256" key="1">
    <source>
        <dbReference type="ARBA" id="ARBA00004651"/>
    </source>
</evidence>
<dbReference type="InterPro" id="IPR020846">
    <property type="entry name" value="MFS_dom"/>
</dbReference>
<keyword evidence="2" id="KW-1003">Cell membrane</keyword>
<evidence type="ECO:0000256" key="3">
    <source>
        <dbReference type="ARBA" id="ARBA00022692"/>
    </source>
</evidence>
<dbReference type="GO" id="GO:0022857">
    <property type="term" value="F:transmembrane transporter activity"/>
    <property type="evidence" value="ECO:0007669"/>
    <property type="project" value="InterPro"/>
</dbReference>